<dbReference type="InterPro" id="IPR004344">
    <property type="entry name" value="TTL/TTLL_fam"/>
</dbReference>
<organism evidence="6">
    <name type="scientific">Hexamita inflata</name>
    <dbReference type="NCBI Taxonomy" id="28002"/>
    <lineage>
        <taxon>Eukaryota</taxon>
        <taxon>Metamonada</taxon>
        <taxon>Diplomonadida</taxon>
        <taxon>Hexamitidae</taxon>
        <taxon>Hexamitinae</taxon>
        <taxon>Hexamita</taxon>
    </lineage>
</organism>
<dbReference type="EMBL" id="CAXDID020000138">
    <property type="protein sequence ID" value="CAL6037974.1"/>
    <property type="molecule type" value="Genomic_DNA"/>
</dbReference>
<proteinExistence type="predicted"/>
<dbReference type="PANTHER" id="PTHR45870">
    <property type="entry name" value="TUBULIN MONOGLYCYLASE TTLL3"/>
    <property type="match status" value="1"/>
</dbReference>
<dbReference type="PROSITE" id="PS51221">
    <property type="entry name" value="TTL"/>
    <property type="match status" value="1"/>
</dbReference>
<dbReference type="AlphaFoldDB" id="A0AA86UHM3"/>
<dbReference type="Gene3D" id="3.30.470.20">
    <property type="entry name" value="ATP-grasp fold, B domain"/>
    <property type="match status" value="1"/>
</dbReference>
<dbReference type="Proteomes" id="UP001642409">
    <property type="component" value="Unassembled WGS sequence"/>
</dbReference>
<evidence type="ECO:0000256" key="3">
    <source>
        <dbReference type="ARBA" id="ARBA00022598"/>
    </source>
</evidence>
<comment type="subcellular location">
    <subcellularLocation>
        <location evidence="1">Cytoplasm</location>
    </subcellularLocation>
</comment>
<reference evidence="6" key="1">
    <citation type="submission" date="2023-06" db="EMBL/GenBank/DDBJ databases">
        <authorList>
            <person name="Kurt Z."/>
        </authorList>
    </citation>
    <scope>NUCLEOTIDE SEQUENCE</scope>
</reference>
<evidence type="ECO:0000256" key="1">
    <source>
        <dbReference type="ARBA" id="ARBA00004496"/>
    </source>
</evidence>
<keyword evidence="8" id="KW-1185">Reference proteome</keyword>
<keyword evidence="5" id="KW-0067">ATP-binding</keyword>
<dbReference type="EMBL" id="CATOUU010000824">
    <property type="protein sequence ID" value="CAI9951462.1"/>
    <property type="molecule type" value="Genomic_DNA"/>
</dbReference>
<evidence type="ECO:0000256" key="4">
    <source>
        <dbReference type="ARBA" id="ARBA00022741"/>
    </source>
</evidence>
<gene>
    <name evidence="7" type="ORF">HINF_LOCUS37145</name>
    <name evidence="6" type="ORF">HINF_LOCUS39107</name>
</gene>
<accession>A0AA86UHM3</accession>
<dbReference type="SUPFAM" id="SSF56059">
    <property type="entry name" value="Glutathione synthetase ATP-binding domain-like"/>
    <property type="match status" value="1"/>
</dbReference>
<protein>
    <submittedName>
        <fullName evidence="6">Tubulin tyrosine ligase</fullName>
    </submittedName>
    <submittedName>
        <fullName evidence="7">Tubulin_tyrosine ligase</fullName>
    </submittedName>
</protein>
<dbReference type="Pfam" id="PF03133">
    <property type="entry name" value="TTL"/>
    <property type="match status" value="1"/>
</dbReference>
<evidence type="ECO:0000313" key="6">
    <source>
        <dbReference type="EMBL" id="CAI9951462.1"/>
    </source>
</evidence>
<evidence type="ECO:0000313" key="7">
    <source>
        <dbReference type="EMBL" id="CAL6037974.1"/>
    </source>
</evidence>
<evidence type="ECO:0000256" key="2">
    <source>
        <dbReference type="ARBA" id="ARBA00022490"/>
    </source>
</evidence>
<dbReference type="PANTHER" id="PTHR45870:SF2">
    <property type="entry name" value="TUBULIN MONOGLYCYLASE TTLL3"/>
    <property type="match status" value="1"/>
</dbReference>
<sequence>MKPLSLPKISSKTQLVSKQTLQLSKVQLKPDGIVNEQIERPKSSLQRKTVVFSSTVRSPFDKPQQQQEAVIDEKLVCANQNYSSLFPFFEKYGYTISLTISPKFKYLFLADANLLLHGTYGSNQFVNHLKNNFSICKKSSLIKTLREPAETEIYFSPDSFEIRTGTSGLQDETEQFLKQYVIYKCAQIVFKYVNKITNDKESFLLALQQLKFEVQFRTVREYPIKQLAFPLPPLSLKDLVGIPNGYQAPDYKFENLTAMVKGNSKKLYKDVINKATKKLLKAEANTLLEEFERIFGKNVNTYQNGWICKPAGKSRGRGIYVASELKEILLQKVQPDENLPEEDKIDPQDVYIVQKYIERPLLIDNKKFDIRCWFLVTKTQPIQMWMWCAPYLRIASNDYSSDYNNTFAHLTNNSIQKYATNFKGNMMHLKQFCQIIDKTNQDQMEKQLLLKMATIGKTVIQCSEQFINLTNNTFELLGFDFLIDELLNIWLLEVNSTPTLEYSTDVVTELVNKAAEGWVEILLFSHTFNIQMKDPFWNNTDMCSQNFLLNVDTKGHQIHDWKLIYNGEQQYDKAIDLKLKAKGV</sequence>
<keyword evidence="2" id="KW-0963">Cytoplasm</keyword>
<keyword evidence="3 6" id="KW-0436">Ligase</keyword>
<evidence type="ECO:0000313" key="8">
    <source>
        <dbReference type="Proteomes" id="UP001642409"/>
    </source>
</evidence>
<name>A0AA86UHM3_9EUKA</name>
<dbReference type="GO" id="GO:0070736">
    <property type="term" value="F:protein-glycine ligase activity, initiating"/>
    <property type="evidence" value="ECO:0007669"/>
    <property type="project" value="TreeGrafter"/>
</dbReference>
<keyword evidence="4" id="KW-0547">Nucleotide-binding</keyword>
<comment type="caution">
    <text evidence="6">The sequence shown here is derived from an EMBL/GenBank/DDBJ whole genome shotgun (WGS) entry which is preliminary data.</text>
</comment>
<dbReference type="GO" id="GO:0015630">
    <property type="term" value="C:microtubule cytoskeleton"/>
    <property type="evidence" value="ECO:0007669"/>
    <property type="project" value="TreeGrafter"/>
</dbReference>
<dbReference type="GO" id="GO:0005524">
    <property type="term" value="F:ATP binding"/>
    <property type="evidence" value="ECO:0007669"/>
    <property type="project" value="UniProtKB-KW"/>
</dbReference>
<reference evidence="7 8" key="2">
    <citation type="submission" date="2024-07" db="EMBL/GenBank/DDBJ databases">
        <authorList>
            <person name="Akdeniz Z."/>
        </authorList>
    </citation>
    <scope>NUCLEOTIDE SEQUENCE [LARGE SCALE GENOMIC DNA]</scope>
</reference>
<dbReference type="GO" id="GO:0005737">
    <property type="term" value="C:cytoplasm"/>
    <property type="evidence" value="ECO:0007669"/>
    <property type="project" value="UniProtKB-SubCell"/>
</dbReference>
<dbReference type="InterPro" id="IPR051437">
    <property type="entry name" value="TTLL_monoglycylase"/>
</dbReference>
<evidence type="ECO:0000256" key="5">
    <source>
        <dbReference type="ARBA" id="ARBA00022840"/>
    </source>
</evidence>